<dbReference type="EMBL" id="KJ660070">
    <property type="protein sequence ID" value="AIC84994.1"/>
    <property type="molecule type" value="mRNA"/>
</dbReference>
<dbReference type="GO" id="GO:0007623">
    <property type="term" value="P:circadian rhythm"/>
    <property type="evidence" value="ECO:0007669"/>
    <property type="project" value="TreeGrafter"/>
</dbReference>
<dbReference type="InterPro" id="IPR031098">
    <property type="entry name" value="Crust_neurohorm"/>
</dbReference>
<comment type="subcellular location">
    <subcellularLocation>
        <location evidence="1">Secreted</location>
    </subcellularLocation>
</comment>
<evidence type="ECO:0000256" key="4">
    <source>
        <dbReference type="ARBA" id="ARBA00022702"/>
    </source>
</evidence>
<evidence type="ECO:0000256" key="8">
    <source>
        <dbReference type="SAM" id="SignalP"/>
    </source>
</evidence>
<dbReference type="GO" id="GO:0005184">
    <property type="term" value="F:neuropeptide hormone activity"/>
    <property type="evidence" value="ECO:0007669"/>
    <property type="project" value="InterPro"/>
</dbReference>
<dbReference type="InterPro" id="IPR018251">
    <property type="entry name" value="Crust_neurhormone_CS"/>
</dbReference>
<dbReference type="InterPro" id="IPR035957">
    <property type="entry name" value="Crust_neurohorm_sf"/>
</dbReference>
<dbReference type="PROSITE" id="PS01250">
    <property type="entry name" value="CHH_MIH_GIH"/>
    <property type="match status" value="1"/>
</dbReference>
<dbReference type="InterPro" id="IPR001166">
    <property type="entry name" value="Hyperglycemic"/>
</dbReference>
<feature type="chain" id="PRO_5001649603" evidence="8">
    <location>
        <begin position="25"/>
        <end position="139"/>
    </location>
</feature>
<dbReference type="Gene3D" id="1.10.2010.10">
    <property type="entry name" value="Crustacean CHH/MIH/GIH neurohormone"/>
    <property type="match status" value="1"/>
</dbReference>
<feature type="disulfide bond" evidence="7">
    <location>
        <begin position="72"/>
        <end position="108"/>
    </location>
</feature>
<reference evidence="9" key="1">
    <citation type="submission" date="2014-04" db="EMBL/GenBank/DDBJ databases">
        <title>Molecular cloning and expression of a full length cDNA encoding crustacean hyperglycemic hormone (CHH) in Oratosquilla oratoria.</title>
        <authorList>
            <person name="Liu H."/>
            <person name="Zhang X."/>
            <person name="Jiang Y."/>
            <person name="Sui Y."/>
            <person name="Xing K."/>
        </authorList>
    </citation>
    <scope>NUCLEOTIDE SEQUENCE</scope>
</reference>
<keyword evidence="6" id="KW-0527">Neuropeptide</keyword>
<evidence type="ECO:0000256" key="2">
    <source>
        <dbReference type="ARBA" id="ARBA00005447"/>
    </source>
</evidence>
<protein>
    <submittedName>
        <fullName evidence="9">Crustacean hyperglycemic hormone</fullName>
    </submittedName>
</protein>
<feature type="signal peptide" evidence="8">
    <location>
        <begin position="1"/>
        <end position="24"/>
    </location>
</feature>
<evidence type="ECO:0000256" key="5">
    <source>
        <dbReference type="ARBA" id="ARBA00023157"/>
    </source>
</evidence>
<evidence type="ECO:0000256" key="6">
    <source>
        <dbReference type="ARBA" id="ARBA00023320"/>
    </source>
</evidence>
<evidence type="ECO:0000313" key="9">
    <source>
        <dbReference type="EMBL" id="AIC84994.1"/>
    </source>
</evidence>
<dbReference type="PRINTS" id="PR00550">
    <property type="entry name" value="HYPRGLYCEMIC"/>
</dbReference>
<dbReference type="GO" id="GO:0007218">
    <property type="term" value="P:neuropeptide signaling pathway"/>
    <property type="evidence" value="ECO:0007669"/>
    <property type="project" value="UniProtKB-KW"/>
</dbReference>
<evidence type="ECO:0000256" key="1">
    <source>
        <dbReference type="ARBA" id="ARBA00004613"/>
    </source>
</evidence>
<evidence type="ECO:0000256" key="7">
    <source>
        <dbReference type="PIRSR" id="PIRSR631098-51"/>
    </source>
</evidence>
<keyword evidence="8" id="KW-0732">Signal</keyword>
<dbReference type="AlphaFoldDB" id="A0A068BIW4"/>
<feature type="disulfide bond" evidence="7">
    <location>
        <begin position="88"/>
        <end position="104"/>
    </location>
</feature>
<feature type="disulfide bond" evidence="7">
    <location>
        <begin position="91"/>
        <end position="117"/>
    </location>
</feature>
<dbReference type="InterPro" id="IPR000346">
    <property type="entry name" value="Hyperglycemic1"/>
</dbReference>
<dbReference type="SUPFAM" id="SSF81778">
    <property type="entry name" value="Crustacean CHH/MIH/GIH neurohormone"/>
    <property type="match status" value="1"/>
</dbReference>
<dbReference type="PRINTS" id="PR00548">
    <property type="entry name" value="HYPRGLYCEMC1"/>
</dbReference>
<dbReference type="GO" id="GO:0005576">
    <property type="term" value="C:extracellular region"/>
    <property type="evidence" value="ECO:0007669"/>
    <property type="project" value="UniProtKB-SubCell"/>
</dbReference>
<keyword evidence="3" id="KW-0964">Secreted</keyword>
<keyword evidence="4" id="KW-0372">Hormone</keyword>
<gene>
    <name evidence="9" type="primary">CHH</name>
</gene>
<proteinExistence type="evidence at transcript level"/>
<sequence>MANHQMSIVVAVLLTLSASDYVQSRTVSSRFSGLEKALTDTSAAGAPSPGALQAPQPLGRSLAKRSLFDATCMGSYDRQMYKQLDRVCDDCYNLYRKPYVQVECRRGCFANDVFEQCLYDLLLQDAAEEYKMLIHSVGK</sequence>
<organism evidence="9">
    <name type="scientific">Oratosquilla oratoria</name>
    <dbReference type="NCBI Taxonomy" id="337810"/>
    <lineage>
        <taxon>Eukaryota</taxon>
        <taxon>Metazoa</taxon>
        <taxon>Ecdysozoa</taxon>
        <taxon>Arthropoda</taxon>
        <taxon>Crustacea</taxon>
        <taxon>Multicrustacea</taxon>
        <taxon>Malacostraca</taxon>
        <taxon>Eumalacostraca</taxon>
        <taxon>Hoplocarida</taxon>
        <taxon>Stomatopoda</taxon>
        <taxon>Squillidae</taxon>
        <taxon>Oratosquilla</taxon>
    </lineage>
</organism>
<name>A0A068BIW4_9CRUS</name>
<keyword evidence="5 7" id="KW-1015">Disulfide bond</keyword>
<dbReference type="Pfam" id="PF01147">
    <property type="entry name" value="Crust_neurohorm"/>
    <property type="match status" value="1"/>
</dbReference>
<comment type="similarity">
    <text evidence="2">Belongs to the arthropod CHH/MIH/GIH/VIH hormone family.</text>
</comment>
<evidence type="ECO:0000256" key="3">
    <source>
        <dbReference type="ARBA" id="ARBA00022525"/>
    </source>
</evidence>
<dbReference type="PANTHER" id="PTHR35981">
    <property type="entry name" value="ION TRANSPORT PEPTIDE, ISOFORM C"/>
    <property type="match status" value="1"/>
</dbReference>
<dbReference type="PANTHER" id="PTHR35981:SF2">
    <property type="entry name" value="ION TRANSPORT PEPTIDE, ISOFORM C"/>
    <property type="match status" value="1"/>
</dbReference>
<accession>A0A068BIW4</accession>